<comment type="catalytic activity">
    <reaction evidence="1 7">
        <text>an S-(2-hydroxyacyl)glutathione + H2O = a 2-hydroxy carboxylate + glutathione + H(+)</text>
        <dbReference type="Rhea" id="RHEA:21864"/>
        <dbReference type="ChEBI" id="CHEBI:15377"/>
        <dbReference type="ChEBI" id="CHEBI:15378"/>
        <dbReference type="ChEBI" id="CHEBI:57925"/>
        <dbReference type="ChEBI" id="CHEBI:58896"/>
        <dbReference type="ChEBI" id="CHEBI:71261"/>
        <dbReference type="EC" id="3.1.2.6"/>
    </reaction>
</comment>
<dbReference type="InterPro" id="IPR036866">
    <property type="entry name" value="RibonucZ/Hydroxyglut_hydro"/>
</dbReference>
<dbReference type="GO" id="GO:0004416">
    <property type="term" value="F:hydroxyacylglutathione hydrolase activity"/>
    <property type="evidence" value="ECO:0007669"/>
    <property type="project" value="UniProtKB-UniRule"/>
</dbReference>
<dbReference type="InterPro" id="IPR017782">
    <property type="entry name" value="Hydroxyacylglutathione_Hdrlase"/>
</dbReference>
<feature type="binding site" evidence="7">
    <location>
        <position position="170"/>
    </location>
    <ligand>
        <name>Zn(2+)</name>
        <dbReference type="ChEBI" id="CHEBI:29105"/>
        <label>2</label>
    </ligand>
</feature>
<dbReference type="Pfam" id="PF00753">
    <property type="entry name" value="Lactamase_B"/>
    <property type="match status" value="1"/>
</dbReference>
<comment type="similarity">
    <text evidence="3 7">Belongs to the metallo-beta-lactamase superfamily. Glyoxalase II family.</text>
</comment>
<dbReference type="AlphaFoldDB" id="A0AAP2CR47"/>
<dbReference type="SMART" id="SM00849">
    <property type="entry name" value="Lactamase_B"/>
    <property type="match status" value="1"/>
</dbReference>
<evidence type="ECO:0000256" key="4">
    <source>
        <dbReference type="ARBA" id="ARBA00022723"/>
    </source>
</evidence>
<dbReference type="HAMAP" id="MF_01374">
    <property type="entry name" value="Glyoxalase_2"/>
    <property type="match status" value="1"/>
</dbReference>
<feature type="domain" description="Metallo-beta-lactamase" evidence="8">
    <location>
        <begin position="13"/>
        <end position="170"/>
    </location>
</feature>
<evidence type="ECO:0000313" key="9">
    <source>
        <dbReference type="EMBL" id="MBT0958145.1"/>
    </source>
</evidence>
<comment type="subunit">
    <text evidence="7">Monomer.</text>
</comment>
<feature type="binding site" evidence="7">
    <location>
        <position position="132"/>
    </location>
    <ligand>
        <name>Zn(2+)</name>
        <dbReference type="ChEBI" id="CHEBI:29105"/>
        <label>1</label>
    </ligand>
</feature>
<evidence type="ECO:0000256" key="5">
    <source>
        <dbReference type="ARBA" id="ARBA00022801"/>
    </source>
</evidence>
<evidence type="ECO:0000256" key="2">
    <source>
        <dbReference type="ARBA" id="ARBA00004963"/>
    </source>
</evidence>
<protein>
    <recommendedName>
        <fullName evidence="7">Hydroxyacylglutathione hydrolase</fullName>
        <ecNumber evidence="7">3.1.2.6</ecNumber>
    </recommendedName>
    <alternativeName>
        <fullName evidence="7">Glyoxalase II</fullName>
        <shortName evidence="7">Glx II</shortName>
    </alternativeName>
</protein>
<reference evidence="9 10" key="1">
    <citation type="journal article" date="2021" name="Arch. Microbiol.">
        <title>Harenicola maris gen. nov., sp. nov. isolated from the Sea of Japan shallow sediments.</title>
        <authorList>
            <person name="Romanenko L.A."/>
            <person name="Kurilenko V.V."/>
            <person name="Chernysheva N.Y."/>
            <person name="Tekutyeva L.A."/>
            <person name="Velansky P.V."/>
            <person name="Svetashev V.I."/>
            <person name="Isaeva M.P."/>
        </authorList>
    </citation>
    <scope>NUCLEOTIDE SEQUENCE [LARGE SCALE GENOMIC DNA]</scope>
    <source>
        <strain evidence="9 10">KMM 3653</strain>
    </source>
</reference>
<evidence type="ECO:0000256" key="7">
    <source>
        <dbReference type="HAMAP-Rule" id="MF_01374"/>
    </source>
</evidence>
<sequence>MPTQVVTVPCRADNYAFLVHNDDTGQTALIDAPEAAPIRAALDQRGWTLTDILITHHHDDHVEAVAALRGQGGRVIGAAADAHRLPALDLAVEAGGSFETAGHQAQVIDVSGHTIGHIAFYMPEIGHAFTADSLMALGCGRLFEGDGAMMWASMQRLAALPPETIICSGHEYTAANGAFALTIEPGNADLIARVKDVREKRAQNIPTVPSTLAAELATNPFLRPDAPEIRENLAMTGASDAEVFTEIRARKDAF</sequence>
<dbReference type="RefSeq" id="WP_327794360.1">
    <property type="nucleotide sequence ID" value="NZ_JADQAZ010000002.1"/>
</dbReference>
<dbReference type="GO" id="GO:0019243">
    <property type="term" value="P:methylglyoxal catabolic process to D-lactate via S-lactoyl-glutathione"/>
    <property type="evidence" value="ECO:0007669"/>
    <property type="project" value="UniProtKB-UniRule"/>
</dbReference>
<dbReference type="SUPFAM" id="SSF56281">
    <property type="entry name" value="Metallo-hydrolase/oxidoreductase"/>
    <property type="match status" value="1"/>
</dbReference>
<feature type="binding site" evidence="7">
    <location>
        <position position="61"/>
    </location>
    <ligand>
        <name>Zn(2+)</name>
        <dbReference type="ChEBI" id="CHEBI:29105"/>
        <label>2</label>
    </ligand>
</feature>
<evidence type="ECO:0000313" key="10">
    <source>
        <dbReference type="Proteomes" id="UP001315686"/>
    </source>
</evidence>
<dbReference type="Pfam" id="PF16123">
    <property type="entry name" value="HAGH_C"/>
    <property type="match status" value="1"/>
</dbReference>
<feature type="binding site" evidence="7">
    <location>
        <position position="132"/>
    </location>
    <ligand>
        <name>Zn(2+)</name>
        <dbReference type="ChEBI" id="CHEBI:29105"/>
        <label>2</label>
    </ligand>
</feature>
<proteinExistence type="inferred from homology"/>
<evidence type="ECO:0000256" key="3">
    <source>
        <dbReference type="ARBA" id="ARBA00006759"/>
    </source>
</evidence>
<comment type="cofactor">
    <cofactor evidence="7">
        <name>Zn(2+)</name>
        <dbReference type="ChEBI" id="CHEBI:29105"/>
    </cofactor>
    <text evidence="7">Binds 2 Zn(2+) ions per subunit.</text>
</comment>
<organism evidence="9 10">
    <name type="scientific">Harenicola maris</name>
    <dbReference type="NCBI Taxonomy" id="2841044"/>
    <lineage>
        <taxon>Bacteria</taxon>
        <taxon>Pseudomonadati</taxon>
        <taxon>Pseudomonadota</taxon>
        <taxon>Alphaproteobacteria</taxon>
        <taxon>Rhodobacterales</taxon>
        <taxon>Paracoccaceae</taxon>
        <taxon>Harenicola</taxon>
    </lineage>
</organism>
<comment type="function">
    <text evidence="7">Thiolesterase that catalyzes the hydrolysis of S-D-lactoyl-glutathione to form glutathione and D-lactic acid.</text>
</comment>
<dbReference type="PANTHER" id="PTHR43705">
    <property type="entry name" value="HYDROXYACYLGLUTATHIONE HYDROLASE"/>
    <property type="match status" value="1"/>
</dbReference>
<dbReference type="InterPro" id="IPR035680">
    <property type="entry name" value="Clx_II_MBL"/>
</dbReference>
<dbReference type="CDD" id="cd07723">
    <property type="entry name" value="hydroxyacylglutathione_hydrolase_MBL-fold"/>
    <property type="match status" value="1"/>
</dbReference>
<feature type="binding site" evidence="7">
    <location>
        <position position="58"/>
    </location>
    <ligand>
        <name>Zn(2+)</name>
        <dbReference type="ChEBI" id="CHEBI:29105"/>
        <label>1</label>
    </ligand>
</feature>
<dbReference type="InterPro" id="IPR001279">
    <property type="entry name" value="Metallo-B-lactamas"/>
</dbReference>
<dbReference type="Gene3D" id="3.60.15.10">
    <property type="entry name" value="Ribonuclease Z/Hydroxyacylglutathione hydrolase-like"/>
    <property type="match status" value="1"/>
</dbReference>
<dbReference type="Proteomes" id="UP001315686">
    <property type="component" value="Unassembled WGS sequence"/>
</dbReference>
<dbReference type="EC" id="3.1.2.6" evidence="7"/>
<feature type="binding site" evidence="7">
    <location>
        <position position="56"/>
    </location>
    <ligand>
        <name>Zn(2+)</name>
        <dbReference type="ChEBI" id="CHEBI:29105"/>
        <label>1</label>
    </ligand>
</feature>
<dbReference type="InterPro" id="IPR050110">
    <property type="entry name" value="Glyoxalase_II_hydrolase"/>
</dbReference>
<name>A0AAP2CR47_9RHOB</name>
<comment type="caution">
    <text evidence="9">The sequence shown here is derived from an EMBL/GenBank/DDBJ whole genome shotgun (WGS) entry which is preliminary data.</text>
</comment>
<dbReference type="GO" id="GO:0046872">
    <property type="term" value="F:metal ion binding"/>
    <property type="evidence" value="ECO:0007669"/>
    <property type="project" value="UniProtKB-KW"/>
</dbReference>
<keyword evidence="10" id="KW-1185">Reference proteome</keyword>
<gene>
    <name evidence="7 9" type="primary">gloB</name>
    <name evidence="9" type="ORF">IV417_12170</name>
</gene>
<comment type="pathway">
    <text evidence="2 7">Secondary metabolite metabolism; methylglyoxal degradation; (R)-lactate from methylglyoxal: step 2/2.</text>
</comment>
<accession>A0AAP2CR47</accession>
<evidence type="ECO:0000256" key="6">
    <source>
        <dbReference type="ARBA" id="ARBA00022833"/>
    </source>
</evidence>
<feature type="binding site" evidence="7">
    <location>
        <position position="113"/>
    </location>
    <ligand>
        <name>Zn(2+)</name>
        <dbReference type="ChEBI" id="CHEBI:29105"/>
        <label>1</label>
    </ligand>
</feature>
<dbReference type="PIRSF" id="PIRSF005457">
    <property type="entry name" value="Glx"/>
    <property type="match status" value="1"/>
</dbReference>
<dbReference type="PANTHER" id="PTHR43705:SF1">
    <property type="entry name" value="HYDROXYACYLGLUTATHIONE HYDROLASE GLOB"/>
    <property type="match status" value="1"/>
</dbReference>
<keyword evidence="4 7" id="KW-0479">Metal-binding</keyword>
<dbReference type="NCBIfam" id="TIGR03413">
    <property type="entry name" value="GSH_gloB"/>
    <property type="match status" value="1"/>
</dbReference>
<evidence type="ECO:0000259" key="8">
    <source>
        <dbReference type="SMART" id="SM00849"/>
    </source>
</evidence>
<keyword evidence="6 7" id="KW-0862">Zinc</keyword>
<feature type="binding site" evidence="7">
    <location>
        <position position="60"/>
    </location>
    <ligand>
        <name>Zn(2+)</name>
        <dbReference type="ChEBI" id="CHEBI:29105"/>
        <label>2</label>
    </ligand>
</feature>
<dbReference type="EMBL" id="JADQAZ010000002">
    <property type="protein sequence ID" value="MBT0958145.1"/>
    <property type="molecule type" value="Genomic_DNA"/>
</dbReference>
<dbReference type="InterPro" id="IPR032282">
    <property type="entry name" value="HAGH_C"/>
</dbReference>
<keyword evidence="5 7" id="KW-0378">Hydrolase</keyword>
<evidence type="ECO:0000256" key="1">
    <source>
        <dbReference type="ARBA" id="ARBA00001623"/>
    </source>
</evidence>